<sequence length="458" mass="50248">MSAVDELIALAQSPDPFRNAPDNLAELQLEAARERFTERRQQIRVLDKRAREAGIDSVDSFADLVPLLFAHTNYKSYPEAFVDNGQWKHMNIWLGTLSSYPTDNIDVSDVRDIDDWLDRAKAAGHHVFASSGTSGKSSFLDQSTQDRDLSLAACIAAADLSTPAYAPDNARSVFTMMPPRGTHKMIEFCNAHFPRWAAPGEFHRLSEDPIRAFDAMRPAQLRRLLAAGKVGPGEIAAYEAEVEARQVKRAGEFDAWMDLLESRRDRPLYIGVMYGVAWQIVQALRARGVKDGDFHPDTLMSFGGGTKGAAVPPDYKEQIMGFFGVTPDRITSSYAMVEMSGFCAKIQPTESYAMPPWIIPLILDKPGEKLLGTTTDSGTVEGRMAFFDILADGRWGGVISGDKVQVEFCSGLEGVKTPVVHAIARYADLEEGEDKLSCAGSIDSYVRGSISSPQPVAA</sequence>
<dbReference type="RefSeq" id="WP_062067131.1">
    <property type="nucleotide sequence ID" value="NZ_CP013264.1"/>
</dbReference>
<evidence type="ECO:0008006" key="3">
    <source>
        <dbReference type="Google" id="ProtNLM"/>
    </source>
</evidence>
<dbReference type="KEGG" id="sbd:ATN00_17715"/>
<evidence type="ECO:0000313" key="1">
    <source>
        <dbReference type="EMBL" id="ALR21856.1"/>
    </source>
</evidence>
<reference evidence="1 2" key="1">
    <citation type="submission" date="2015-11" db="EMBL/GenBank/DDBJ databases">
        <title>A Two-component Flavoprotein Monooxygenase System MeaXY Responsible for para-Hydroxylation of 2-Methyl-6-ethylaniline and 2,6-Diethylaniline in Sphingobium baderi DE-13.</title>
        <authorList>
            <person name="Cheng M."/>
            <person name="Meng Q."/>
            <person name="Yang Y."/>
            <person name="Chu C."/>
            <person name="Yan X."/>
            <person name="He J."/>
            <person name="Li S."/>
        </authorList>
    </citation>
    <scope>NUCLEOTIDE SEQUENCE [LARGE SCALE GENOMIC DNA]</scope>
    <source>
        <strain evidence="1 2">DE-13</strain>
    </source>
</reference>
<gene>
    <name evidence="1" type="ORF">ATN00_17715</name>
</gene>
<keyword evidence="2" id="KW-1185">Reference proteome</keyword>
<dbReference type="OrthoDB" id="3597198at2"/>
<accession>A0A0S3F2B1</accession>
<dbReference type="EMBL" id="CP013264">
    <property type="protein sequence ID" value="ALR21856.1"/>
    <property type="molecule type" value="Genomic_DNA"/>
</dbReference>
<evidence type="ECO:0000313" key="2">
    <source>
        <dbReference type="Proteomes" id="UP000056968"/>
    </source>
</evidence>
<dbReference type="Proteomes" id="UP000056968">
    <property type="component" value="Chromosome"/>
</dbReference>
<proteinExistence type="predicted"/>
<protein>
    <recommendedName>
        <fullName evidence="3">Acyl-protein synthetase LuxE domain-containing protein</fullName>
    </recommendedName>
</protein>
<organism evidence="1 2">
    <name type="scientific">Sphingobium baderi</name>
    <dbReference type="NCBI Taxonomy" id="1332080"/>
    <lineage>
        <taxon>Bacteria</taxon>
        <taxon>Pseudomonadati</taxon>
        <taxon>Pseudomonadota</taxon>
        <taxon>Alphaproteobacteria</taxon>
        <taxon>Sphingomonadales</taxon>
        <taxon>Sphingomonadaceae</taxon>
        <taxon>Sphingobium</taxon>
    </lineage>
</organism>
<dbReference type="STRING" id="1332080.ATN00_17715"/>
<name>A0A0S3F2B1_9SPHN</name>
<dbReference type="AlphaFoldDB" id="A0A0S3F2B1"/>